<feature type="transmembrane region" description="Helical" evidence="1">
    <location>
        <begin position="102"/>
        <end position="121"/>
    </location>
</feature>
<dbReference type="STRING" id="555875.SAMN04488124_2848"/>
<name>A0A1I6I576_9EURY</name>
<keyword evidence="1" id="KW-0812">Transmembrane</keyword>
<proteinExistence type="predicted"/>
<feature type="transmembrane region" description="Helical" evidence="1">
    <location>
        <begin position="174"/>
        <end position="199"/>
    </location>
</feature>
<dbReference type="Proteomes" id="UP000243250">
    <property type="component" value="Unassembled WGS sequence"/>
</dbReference>
<evidence type="ECO:0000256" key="1">
    <source>
        <dbReference type="SAM" id="Phobius"/>
    </source>
</evidence>
<gene>
    <name evidence="2" type="ORF">SAMN04488124_2848</name>
</gene>
<keyword evidence="1" id="KW-0472">Membrane</keyword>
<protein>
    <submittedName>
        <fullName evidence="2">Uncharacterized protein</fullName>
    </submittedName>
</protein>
<evidence type="ECO:0000313" key="3">
    <source>
        <dbReference type="Proteomes" id="UP000243250"/>
    </source>
</evidence>
<keyword evidence="3" id="KW-1185">Reference proteome</keyword>
<reference evidence="3" key="1">
    <citation type="submission" date="2016-10" db="EMBL/GenBank/DDBJ databases">
        <authorList>
            <person name="Varghese N."/>
            <person name="Submissions S."/>
        </authorList>
    </citation>
    <scope>NUCLEOTIDE SEQUENCE [LARGE SCALE GENOMIC DNA]</scope>
    <source>
        <strain evidence="3">CGMCC 1.8711</strain>
    </source>
</reference>
<organism evidence="2 3">
    <name type="scientific">Halogeometricum limi</name>
    <dbReference type="NCBI Taxonomy" id="555875"/>
    <lineage>
        <taxon>Archaea</taxon>
        <taxon>Methanobacteriati</taxon>
        <taxon>Methanobacteriota</taxon>
        <taxon>Stenosarchaea group</taxon>
        <taxon>Halobacteria</taxon>
        <taxon>Halobacteriales</taxon>
        <taxon>Haloferacaceae</taxon>
        <taxon>Halogeometricum</taxon>
    </lineage>
</organism>
<dbReference type="AlphaFoldDB" id="A0A1I6I576"/>
<sequence>MAAVIVLFAAVRALLGEGLSLDLLAGGLVAATVVFGPFVALGGAVGVFVGDAATASVGAWTVLDAVGVAAIPLGVGLLWGHAGVARAGAAPRMATAREVGEYAVVTVAAVVTALAVEAWLAPVLGLQPFFVGYAAFLGDAALVAVVGLLALWTLGRVDTASFAVVSPDADGRVGLRGVSLVAVFAVGWYVVGTGIAALTHDVRLSATAADVTADAAAVAGSGTIGTVLGRVLVVLWAAGDLVVFGLGAVAVSALAYASTTRLGRSPRVSGSR</sequence>
<feature type="transmembrane region" description="Helical" evidence="1">
    <location>
        <begin position="61"/>
        <end position="82"/>
    </location>
</feature>
<feature type="transmembrane region" description="Helical" evidence="1">
    <location>
        <begin position="234"/>
        <end position="257"/>
    </location>
</feature>
<dbReference type="EMBL" id="FOYS01000004">
    <property type="protein sequence ID" value="SFR61896.1"/>
    <property type="molecule type" value="Genomic_DNA"/>
</dbReference>
<accession>A0A1I6I576</accession>
<dbReference type="RefSeq" id="WP_089882104.1">
    <property type="nucleotide sequence ID" value="NZ_FOYS01000004.1"/>
</dbReference>
<evidence type="ECO:0000313" key="2">
    <source>
        <dbReference type="EMBL" id="SFR61896.1"/>
    </source>
</evidence>
<keyword evidence="1" id="KW-1133">Transmembrane helix</keyword>
<feature type="transmembrane region" description="Helical" evidence="1">
    <location>
        <begin position="23"/>
        <end position="49"/>
    </location>
</feature>
<feature type="transmembrane region" description="Helical" evidence="1">
    <location>
        <begin position="211"/>
        <end position="228"/>
    </location>
</feature>
<feature type="transmembrane region" description="Helical" evidence="1">
    <location>
        <begin position="133"/>
        <end position="154"/>
    </location>
</feature>